<evidence type="ECO:0008006" key="9">
    <source>
        <dbReference type="Google" id="ProtNLM"/>
    </source>
</evidence>
<keyword evidence="4 6" id="KW-1133">Transmembrane helix</keyword>
<comment type="similarity">
    <text evidence="2">Belongs to the TMEM170 family.</text>
</comment>
<dbReference type="GO" id="GO:0016020">
    <property type="term" value="C:membrane"/>
    <property type="evidence" value="ECO:0007669"/>
    <property type="project" value="UniProtKB-SubCell"/>
</dbReference>
<keyword evidence="5 6" id="KW-0472">Membrane</keyword>
<dbReference type="STRING" id="1051890.A0A3N4LN79"/>
<evidence type="ECO:0000313" key="8">
    <source>
        <dbReference type="Proteomes" id="UP000267821"/>
    </source>
</evidence>
<sequence>MAFKKSANISPPKQQPNQNSAYLTSTIPLNYHRPSFPSLYWPINPLPSQAHYLYYSTDIWRFTLFWTLISYVVCFGVVGIWGWGMVATGSSPPAGRLRDKGKQRATTPVEAGVEGSVGGARSVRSGTGTMRNGGGSAKWWDVNVGSDWWYGAGWLVTVMLVGGVEAVVGGSVVGLILAAVYNAGYFRMSTWIPCVWGVINTLVLILSSFSLQGGL</sequence>
<keyword evidence="8" id="KW-1185">Reference proteome</keyword>
<dbReference type="EMBL" id="ML121589">
    <property type="protein sequence ID" value="RPB19425.1"/>
    <property type="molecule type" value="Genomic_DNA"/>
</dbReference>
<dbReference type="InParanoid" id="A0A3N4LN79"/>
<dbReference type="PANTHER" id="PTHR22779:SF6">
    <property type="entry name" value="SD17342P"/>
    <property type="match status" value="1"/>
</dbReference>
<evidence type="ECO:0000256" key="2">
    <source>
        <dbReference type="ARBA" id="ARBA00006325"/>
    </source>
</evidence>
<name>A0A3N4LN79_9PEZI</name>
<evidence type="ECO:0000313" key="7">
    <source>
        <dbReference type="EMBL" id="RPB19425.1"/>
    </source>
</evidence>
<dbReference type="Proteomes" id="UP000267821">
    <property type="component" value="Unassembled WGS sequence"/>
</dbReference>
<feature type="transmembrane region" description="Helical" evidence="6">
    <location>
        <begin position="148"/>
        <end position="178"/>
    </location>
</feature>
<protein>
    <recommendedName>
        <fullName evidence="9">Integral membrane protein</fullName>
    </recommendedName>
</protein>
<evidence type="ECO:0000256" key="3">
    <source>
        <dbReference type="ARBA" id="ARBA00022692"/>
    </source>
</evidence>
<comment type="subcellular location">
    <subcellularLocation>
        <location evidence="1">Membrane</location>
        <topology evidence="1">Multi-pass membrane protein</topology>
    </subcellularLocation>
</comment>
<dbReference type="Pfam" id="PF10190">
    <property type="entry name" value="Tmemb_170"/>
    <property type="match status" value="1"/>
</dbReference>
<organism evidence="7 8">
    <name type="scientific">Terfezia boudieri ATCC MYA-4762</name>
    <dbReference type="NCBI Taxonomy" id="1051890"/>
    <lineage>
        <taxon>Eukaryota</taxon>
        <taxon>Fungi</taxon>
        <taxon>Dikarya</taxon>
        <taxon>Ascomycota</taxon>
        <taxon>Pezizomycotina</taxon>
        <taxon>Pezizomycetes</taxon>
        <taxon>Pezizales</taxon>
        <taxon>Pezizaceae</taxon>
        <taxon>Terfezia</taxon>
    </lineage>
</organism>
<reference evidence="7 8" key="1">
    <citation type="journal article" date="2018" name="Nat. Ecol. Evol.">
        <title>Pezizomycetes genomes reveal the molecular basis of ectomycorrhizal truffle lifestyle.</title>
        <authorList>
            <person name="Murat C."/>
            <person name="Payen T."/>
            <person name="Noel B."/>
            <person name="Kuo A."/>
            <person name="Morin E."/>
            <person name="Chen J."/>
            <person name="Kohler A."/>
            <person name="Krizsan K."/>
            <person name="Balestrini R."/>
            <person name="Da Silva C."/>
            <person name="Montanini B."/>
            <person name="Hainaut M."/>
            <person name="Levati E."/>
            <person name="Barry K.W."/>
            <person name="Belfiori B."/>
            <person name="Cichocki N."/>
            <person name="Clum A."/>
            <person name="Dockter R.B."/>
            <person name="Fauchery L."/>
            <person name="Guy J."/>
            <person name="Iotti M."/>
            <person name="Le Tacon F."/>
            <person name="Lindquist E.A."/>
            <person name="Lipzen A."/>
            <person name="Malagnac F."/>
            <person name="Mello A."/>
            <person name="Molinier V."/>
            <person name="Miyauchi S."/>
            <person name="Poulain J."/>
            <person name="Riccioni C."/>
            <person name="Rubini A."/>
            <person name="Sitrit Y."/>
            <person name="Splivallo R."/>
            <person name="Traeger S."/>
            <person name="Wang M."/>
            <person name="Zifcakova L."/>
            <person name="Wipf D."/>
            <person name="Zambonelli A."/>
            <person name="Paolocci F."/>
            <person name="Nowrousian M."/>
            <person name="Ottonello S."/>
            <person name="Baldrian P."/>
            <person name="Spatafora J.W."/>
            <person name="Henrissat B."/>
            <person name="Nagy L.G."/>
            <person name="Aury J.M."/>
            <person name="Wincker P."/>
            <person name="Grigoriev I.V."/>
            <person name="Bonfante P."/>
            <person name="Martin F.M."/>
        </authorList>
    </citation>
    <scope>NUCLEOTIDE SEQUENCE [LARGE SCALE GENOMIC DNA]</scope>
    <source>
        <strain evidence="7 8">ATCC MYA-4762</strain>
    </source>
</reference>
<dbReference type="OrthoDB" id="2131401at2759"/>
<dbReference type="FunCoup" id="A0A3N4LN79">
    <property type="interactions" value="4"/>
</dbReference>
<accession>A0A3N4LN79</accession>
<gene>
    <name evidence="7" type="ORF">L211DRAFT_634731</name>
</gene>
<feature type="transmembrane region" description="Helical" evidence="6">
    <location>
        <begin position="62"/>
        <end position="83"/>
    </location>
</feature>
<evidence type="ECO:0000256" key="5">
    <source>
        <dbReference type="ARBA" id="ARBA00023136"/>
    </source>
</evidence>
<dbReference type="AlphaFoldDB" id="A0A3N4LN79"/>
<dbReference type="PANTHER" id="PTHR22779">
    <property type="entry name" value="SD17342P"/>
    <property type="match status" value="1"/>
</dbReference>
<dbReference type="InterPro" id="IPR019334">
    <property type="entry name" value="TMEM170A/B/YPR153W-like"/>
</dbReference>
<feature type="transmembrane region" description="Helical" evidence="6">
    <location>
        <begin position="190"/>
        <end position="211"/>
    </location>
</feature>
<evidence type="ECO:0000256" key="6">
    <source>
        <dbReference type="SAM" id="Phobius"/>
    </source>
</evidence>
<evidence type="ECO:0000256" key="1">
    <source>
        <dbReference type="ARBA" id="ARBA00004141"/>
    </source>
</evidence>
<keyword evidence="3 6" id="KW-0812">Transmembrane</keyword>
<proteinExistence type="inferred from homology"/>
<evidence type="ECO:0000256" key="4">
    <source>
        <dbReference type="ARBA" id="ARBA00022989"/>
    </source>
</evidence>